<sequence>MRARDSPEAKRNPPRIRFKSLERYLLRMDAILSEKKVSPELIRESLMAISQCVPDAITTEGSSVKTADDPVADQDRGGTAEDYRSKLISISNLQSPNAQPSPTSADNL</sequence>
<proteinExistence type="predicted"/>
<accession>A0A9E7EUP2</accession>
<dbReference type="EMBL" id="CP097503">
    <property type="protein sequence ID" value="URD84355.1"/>
    <property type="molecule type" value="Genomic_DNA"/>
</dbReference>
<dbReference type="PANTHER" id="PTHR35282">
    <property type="entry name" value="F5D14.24 PROTEIN"/>
    <property type="match status" value="1"/>
</dbReference>
<dbReference type="AlphaFoldDB" id="A0A9E7EUP2"/>
<evidence type="ECO:0000256" key="1">
    <source>
        <dbReference type="SAM" id="MobiDB-lite"/>
    </source>
</evidence>
<protein>
    <submittedName>
        <fullName evidence="2">Uncharacterized protein</fullName>
    </submittedName>
</protein>
<evidence type="ECO:0000313" key="3">
    <source>
        <dbReference type="Proteomes" id="UP001055439"/>
    </source>
</evidence>
<keyword evidence="3" id="KW-1185">Reference proteome</keyword>
<dbReference type="Pfam" id="PF21737">
    <property type="entry name" value="DUF6865"/>
    <property type="match status" value="1"/>
</dbReference>
<gene>
    <name evidence="2" type="ORF">MUK42_02122</name>
</gene>
<organism evidence="2 3">
    <name type="scientific">Musa troglodytarum</name>
    <name type="common">fe'i banana</name>
    <dbReference type="NCBI Taxonomy" id="320322"/>
    <lineage>
        <taxon>Eukaryota</taxon>
        <taxon>Viridiplantae</taxon>
        <taxon>Streptophyta</taxon>
        <taxon>Embryophyta</taxon>
        <taxon>Tracheophyta</taxon>
        <taxon>Spermatophyta</taxon>
        <taxon>Magnoliopsida</taxon>
        <taxon>Liliopsida</taxon>
        <taxon>Zingiberales</taxon>
        <taxon>Musaceae</taxon>
        <taxon>Musa</taxon>
    </lineage>
</organism>
<evidence type="ECO:0000313" key="2">
    <source>
        <dbReference type="EMBL" id="URD84355.1"/>
    </source>
</evidence>
<dbReference type="InterPro" id="IPR049198">
    <property type="entry name" value="DUF6865"/>
</dbReference>
<feature type="non-terminal residue" evidence="2">
    <location>
        <position position="108"/>
    </location>
</feature>
<feature type="region of interest" description="Disordered" evidence="1">
    <location>
        <begin position="59"/>
        <end position="79"/>
    </location>
</feature>
<dbReference type="Proteomes" id="UP001055439">
    <property type="component" value="Chromosome 10"/>
</dbReference>
<name>A0A9E7EUP2_9LILI</name>
<reference evidence="2" key="1">
    <citation type="submission" date="2022-05" db="EMBL/GenBank/DDBJ databases">
        <title>The Musa troglodytarum L. genome provides insights into the mechanism of non-climacteric behaviour and enrichment of carotenoids.</title>
        <authorList>
            <person name="Wang J."/>
        </authorList>
    </citation>
    <scope>NUCLEOTIDE SEQUENCE</scope>
    <source>
        <tissue evidence="2">Leaf</tissue>
    </source>
</reference>
<dbReference type="OrthoDB" id="632588at2759"/>
<dbReference type="PANTHER" id="PTHR35282:SF2">
    <property type="entry name" value="F5D14.24 PROTEIN"/>
    <property type="match status" value="1"/>
</dbReference>